<comment type="caution">
    <text evidence="17">The sequence shown here is derived from an EMBL/GenBank/DDBJ whole genome shotgun (WGS) entry which is preliminary data.</text>
</comment>
<proteinExistence type="inferred from homology"/>
<dbReference type="InterPro" id="IPR028055">
    <property type="entry name" value="YidC/Oxa/ALB_C"/>
</dbReference>
<reference evidence="17 18" key="1">
    <citation type="submission" date="2016-07" db="EMBL/GenBank/DDBJ databases">
        <title>Draft genome sequence of Methyloligella halotolerans C2T (VKM B-2706T=CCUG 61687T=DSM 25045T), a halotolerant polyhydroxybutyrate accumulating methylotroph.</title>
        <authorList>
            <person name="Vasilenko O.V."/>
            <person name="Doronina N.V."/>
            <person name="Poroshina M.N."/>
            <person name="Tarlachkov S.V."/>
            <person name="Trotsenko Y.A."/>
        </authorList>
    </citation>
    <scope>NUCLEOTIDE SEQUENCE [LARGE SCALE GENOMIC DNA]</scope>
    <source>
        <strain evidence="17 18">VKM B-2706</strain>
    </source>
</reference>
<evidence type="ECO:0000256" key="1">
    <source>
        <dbReference type="ARBA" id="ARBA00004429"/>
    </source>
</evidence>
<sequence length="608" mass="68173">MDENNRNFILAIILSIGVLFAWQFFFALPEQEQQKAEKTQVEQDAQTGPQKPGDSPLVEGEIEGQISPGPGNTESQRSREDAIADGPRLKIDSPSLSGSIALKGARLDDLTLKDYRVTVQPDSPNVILLSPAGTPHAYYAESGWVGGADAKDLKLPDAETVWTQESDGPLTKDSPAILSYDNGQGLKFTRTISVDDNYMFTIEETVANSGEEPVTLYRYGLVSRHEMPKTSGYYVLHEGLIGVTGDQGLEEIDYDDALEAQPTVYKTKTGWLGITDKYWATTVIPEQGKEFTARFSGKQENGRARFQTDYLQSGLTIGPGEEKTVQGEVFAGAKEVNVVDRYADEFGIAKFDLLIDWGWFYFLTKPMFFALDFFYKLVGNFGVAILIVTLCIKLVLFPLANKSYVAMSKMKKLQPEMAKIKERYADDRMKQQQEMMELYKKQKVNPAAGCLPILVQIPIFFSLYKVLFVTIEMRHAPFFGWIQDLSAPDPTSVFNLFGLIPWDPPTFLMIGIWPLIMGVTMFVQMKLNPAPPDPVQQKVFTWMPVFFTYLLASFPAGLVIYWAWNNFLSVVQQSFIMHRQGVDIPLLENLGLKKASDKDDKAESESKG</sequence>
<dbReference type="InterPro" id="IPR019998">
    <property type="entry name" value="Membr_insert_YidC"/>
</dbReference>
<dbReference type="InterPro" id="IPR038221">
    <property type="entry name" value="YidC_periplasmic_sf"/>
</dbReference>
<evidence type="ECO:0000256" key="5">
    <source>
        <dbReference type="ARBA" id="ARBA00022475"/>
    </source>
</evidence>
<dbReference type="CDD" id="cd20070">
    <property type="entry name" value="5TM_YidC_Alb3"/>
    <property type="match status" value="1"/>
</dbReference>
<evidence type="ECO:0000313" key="17">
    <source>
        <dbReference type="EMBL" id="ODA65972.1"/>
    </source>
</evidence>
<feature type="transmembrane region" description="Helical" evidence="13">
    <location>
        <begin position="444"/>
        <end position="464"/>
    </location>
</feature>
<dbReference type="GO" id="GO:0015031">
    <property type="term" value="P:protein transport"/>
    <property type="evidence" value="ECO:0007669"/>
    <property type="project" value="UniProtKB-KW"/>
</dbReference>
<evidence type="ECO:0000259" key="16">
    <source>
        <dbReference type="Pfam" id="PF14849"/>
    </source>
</evidence>
<evidence type="ECO:0000256" key="13">
    <source>
        <dbReference type="HAMAP-Rule" id="MF_01810"/>
    </source>
</evidence>
<dbReference type="InterPro" id="IPR001708">
    <property type="entry name" value="YidC/ALB3/OXA1/COX18"/>
</dbReference>
<keyword evidence="10 13" id="KW-0143">Chaperone</keyword>
<feature type="region of interest" description="Disordered" evidence="14">
    <location>
        <begin position="35"/>
        <end position="91"/>
    </location>
</feature>
<dbReference type="GO" id="GO:0051205">
    <property type="term" value="P:protein insertion into membrane"/>
    <property type="evidence" value="ECO:0007669"/>
    <property type="project" value="TreeGrafter"/>
</dbReference>
<dbReference type="GO" id="GO:0005886">
    <property type="term" value="C:plasma membrane"/>
    <property type="evidence" value="ECO:0007669"/>
    <property type="project" value="UniProtKB-SubCell"/>
</dbReference>
<evidence type="ECO:0000256" key="14">
    <source>
        <dbReference type="SAM" id="MobiDB-lite"/>
    </source>
</evidence>
<name>A0A1E2RUY7_9HYPH</name>
<dbReference type="Proteomes" id="UP000095087">
    <property type="component" value="Unassembled WGS sequence"/>
</dbReference>
<dbReference type="PRINTS" id="PR01900">
    <property type="entry name" value="YIDCPROTEIN"/>
</dbReference>
<evidence type="ECO:0000256" key="6">
    <source>
        <dbReference type="ARBA" id="ARBA00022692"/>
    </source>
</evidence>
<dbReference type="HAMAP" id="MF_01810">
    <property type="entry name" value="YidC_type1"/>
    <property type="match status" value="1"/>
</dbReference>
<dbReference type="PANTHER" id="PTHR12428:SF65">
    <property type="entry name" value="CYTOCHROME C OXIDASE ASSEMBLY PROTEIN COX18, MITOCHONDRIAL"/>
    <property type="match status" value="1"/>
</dbReference>
<comment type="subunit">
    <text evidence="13">Interacts with the Sec translocase complex via SecD. Specifically interacts with transmembrane segments of nascent integral membrane proteins during membrane integration.</text>
</comment>
<dbReference type="RefSeq" id="WP_069096237.1">
    <property type="nucleotide sequence ID" value="NZ_MASI01000012.1"/>
</dbReference>
<dbReference type="Pfam" id="PF14849">
    <property type="entry name" value="YidC_periplas"/>
    <property type="match status" value="1"/>
</dbReference>
<dbReference type="NCBIfam" id="TIGR03593">
    <property type="entry name" value="yidC_nterm"/>
    <property type="match status" value="1"/>
</dbReference>
<evidence type="ECO:0000256" key="10">
    <source>
        <dbReference type="ARBA" id="ARBA00023186"/>
    </source>
</evidence>
<evidence type="ECO:0000256" key="7">
    <source>
        <dbReference type="ARBA" id="ARBA00022927"/>
    </source>
</evidence>
<keyword evidence="9 13" id="KW-0472">Membrane</keyword>
<organism evidence="17 18">
    <name type="scientific">Methyloligella halotolerans</name>
    <dbReference type="NCBI Taxonomy" id="1177755"/>
    <lineage>
        <taxon>Bacteria</taxon>
        <taxon>Pseudomonadati</taxon>
        <taxon>Pseudomonadota</taxon>
        <taxon>Alphaproteobacteria</taxon>
        <taxon>Hyphomicrobiales</taxon>
        <taxon>Hyphomicrobiaceae</taxon>
        <taxon>Methyloligella</taxon>
    </lineage>
</organism>
<comment type="subcellular location">
    <subcellularLocation>
        <location evidence="1">Cell inner membrane</location>
        <topology evidence="1">Multi-pass membrane protein</topology>
    </subcellularLocation>
    <subcellularLocation>
        <location evidence="13">Cell membrane</location>
        <topology evidence="13">Multi-pass membrane protein</topology>
    </subcellularLocation>
</comment>
<evidence type="ECO:0000259" key="15">
    <source>
        <dbReference type="Pfam" id="PF02096"/>
    </source>
</evidence>
<keyword evidence="4 13" id="KW-0813">Transport</keyword>
<feature type="domain" description="Membrane insertase YidC/Oxa/ALB C-terminal" evidence="15">
    <location>
        <begin position="381"/>
        <end position="577"/>
    </location>
</feature>
<evidence type="ECO:0000256" key="12">
    <source>
        <dbReference type="ARBA" id="ARBA00033342"/>
    </source>
</evidence>
<dbReference type="Gene3D" id="2.70.98.90">
    <property type="match status" value="1"/>
</dbReference>
<dbReference type="CDD" id="cd19961">
    <property type="entry name" value="EcYidC-like_peri"/>
    <property type="match status" value="1"/>
</dbReference>
<dbReference type="InterPro" id="IPR047196">
    <property type="entry name" value="YidC_ALB_C"/>
</dbReference>
<dbReference type="OrthoDB" id="9780552at2"/>
<dbReference type="GO" id="GO:0032977">
    <property type="term" value="F:membrane insertase activity"/>
    <property type="evidence" value="ECO:0007669"/>
    <property type="project" value="InterPro"/>
</dbReference>
<feature type="transmembrane region" description="Helical" evidence="13">
    <location>
        <begin position="6"/>
        <end position="28"/>
    </location>
</feature>
<dbReference type="PATRIC" id="fig|1177755.3.peg.3143"/>
<comment type="function">
    <text evidence="13">Required for the insertion and/or proper folding and/or complex formation of integral membrane proteins into the membrane. Involved in integration of membrane proteins that insert both dependently and independently of the Sec translocase complex, as well as at least some lipoproteins. Aids folding of multispanning membrane proteins.</text>
</comment>
<feature type="compositionally biased region" description="Basic and acidic residues" evidence="14">
    <location>
        <begin position="76"/>
        <end position="91"/>
    </location>
</feature>
<evidence type="ECO:0000256" key="8">
    <source>
        <dbReference type="ARBA" id="ARBA00022989"/>
    </source>
</evidence>
<dbReference type="Pfam" id="PF02096">
    <property type="entry name" value="60KD_IMP"/>
    <property type="match status" value="1"/>
</dbReference>
<keyword evidence="18" id="KW-1185">Reference proteome</keyword>
<dbReference type="PANTHER" id="PTHR12428">
    <property type="entry name" value="OXA1"/>
    <property type="match status" value="1"/>
</dbReference>
<dbReference type="NCBIfam" id="NF002353">
    <property type="entry name" value="PRK01318.1-4"/>
    <property type="match status" value="1"/>
</dbReference>
<feature type="transmembrane region" description="Helical" evidence="13">
    <location>
        <begin position="381"/>
        <end position="400"/>
    </location>
</feature>
<dbReference type="NCBIfam" id="TIGR03592">
    <property type="entry name" value="yidC_oxa1_cterm"/>
    <property type="match status" value="1"/>
</dbReference>
<feature type="transmembrane region" description="Helical" evidence="13">
    <location>
        <begin position="506"/>
        <end position="527"/>
    </location>
</feature>
<dbReference type="InterPro" id="IPR028053">
    <property type="entry name" value="Membr_insert_YidC_N"/>
</dbReference>
<accession>A0A1E2RUY7</accession>
<comment type="similarity">
    <text evidence="2 13">Belongs to the OXA1/ALB3/YidC family. Type 1 subfamily.</text>
</comment>
<keyword evidence="7 13" id="KW-0653">Protein transport</keyword>
<keyword evidence="5 13" id="KW-1003">Cell membrane</keyword>
<dbReference type="STRING" id="1177755.A7A08_03115"/>
<feature type="domain" description="Membrane insertase YidC N-terminal" evidence="16">
    <location>
        <begin position="88"/>
        <end position="369"/>
    </location>
</feature>
<evidence type="ECO:0000256" key="2">
    <source>
        <dbReference type="ARBA" id="ARBA00010527"/>
    </source>
</evidence>
<keyword evidence="8 13" id="KW-1133">Transmembrane helix</keyword>
<gene>
    <name evidence="13" type="primary">yidC</name>
    <name evidence="17" type="ORF">A7A08_03115</name>
</gene>
<dbReference type="PRINTS" id="PR00701">
    <property type="entry name" value="60KDINNERMP"/>
</dbReference>
<evidence type="ECO:0000256" key="3">
    <source>
        <dbReference type="ARBA" id="ARBA00015325"/>
    </source>
</evidence>
<dbReference type="EMBL" id="MASI01000012">
    <property type="protein sequence ID" value="ODA65972.1"/>
    <property type="molecule type" value="Genomic_DNA"/>
</dbReference>
<evidence type="ECO:0000256" key="9">
    <source>
        <dbReference type="ARBA" id="ARBA00023136"/>
    </source>
</evidence>
<protein>
    <recommendedName>
        <fullName evidence="3 13">Membrane protein insertase YidC</fullName>
    </recommendedName>
    <alternativeName>
        <fullName evidence="12 13">Foldase YidC</fullName>
    </alternativeName>
    <alternativeName>
        <fullName evidence="11 13">Membrane integrase YidC</fullName>
    </alternativeName>
    <alternativeName>
        <fullName evidence="13">Membrane protein YidC</fullName>
    </alternativeName>
</protein>
<evidence type="ECO:0000256" key="11">
    <source>
        <dbReference type="ARBA" id="ARBA00033245"/>
    </source>
</evidence>
<evidence type="ECO:0000313" key="18">
    <source>
        <dbReference type="Proteomes" id="UP000095087"/>
    </source>
</evidence>
<dbReference type="AlphaFoldDB" id="A0A1E2RUY7"/>
<keyword evidence="6 13" id="KW-0812">Transmembrane</keyword>
<evidence type="ECO:0000256" key="4">
    <source>
        <dbReference type="ARBA" id="ARBA00022448"/>
    </source>
</evidence>
<feature type="transmembrane region" description="Helical" evidence="13">
    <location>
        <begin position="539"/>
        <end position="564"/>
    </location>
</feature>